<dbReference type="GO" id="GO:0010181">
    <property type="term" value="F:FMN binding"/>
    <property type="evidence" value="ECO:0007669"/>
    <property type="project" value="InterPro"/>
</dbReference>
<name>A0A9X1IQV6_9SPHN</name>
<dbReference type="InterPro" id="IPR012349">
    <property type="entry name" value="Split_barrel_FMN-bd"/>
</dbReference>
<evidence type="ECO:0000313" key="2">
    <source>
        <dbReference type="EMBL" id="MBT2186765.1"/>
    </source>
</evidence>
<keyword evidence="3" id="KW-1185">Reference proteome</keyword>
<accession>A0A9X1IQV6</accession>
<comment type="caution">
    <text evidence="2">The sequence shown here is derived from an EMBL/GenBank/DDBJ whole genome shotgun (WGS) entry which is preliminary data.</text>
</comment>
<sequence>MNERLFHSYRPAEGHGLAHDPLNSLVAPRPIGWIGSISGAGVPNLAPYSFFNLFCYRPPIVGFSSGGEKDSVVNARDTGEFTWNLVSRDLAEAMNASSASVGPEVDEFDLAGLDMLPGVDVRAPRVAAAPVQFECKVTEIRYLKTLAGTDSSNVMVFGEVVRIHIDPAHIVEGTYRTISAAPVARGGGTADYFEIGPDTLFHMTRPR</sequence>
<proteinExistence type="predicted"/>
<dbReference type="Proteomes" id="UP001138757">
    <property type="component" value="Unassembled WGS sequence"/>
</dbReference>
<dbReference type="AlphaFoldDB" id="A0A9X1IQV6"/>
<dbReference type="PANTHER" id="PTHR43812">
    <property type="entry name" value="BLR2425 PROTEIN"/>
    <property type="match status" value="1"/>
</dbReference>
<dbReference type="Gene3D" id="2.30.110.10">
    <property type="entry name" value="Electron Transport, Fmn-binding Protein, Chain A"/>
    <property type="match status" value="1"/>
</dbReference>
<evidence type="ECO:0000313" key="3">
    <source>
        <dbReference type="Proteomes" id="UP001138757"/>
    </source>
</evidence>
<gene>
    <name evidence="2" type="ORF">KK488_07355</name>
</gene>
<dbReference type="RefSeq" id="WP_214622507.1">
    <property type="nucleotide sequence ID" value="NZ_JAHGAW010000004.1"/>
</dbReference>
<evidence type="ECO:0000259" key="1">
    <source>
        <dbReference type="SMART" id="SM00903"/>
    </source>
</evidence>
<dbReference type="Pfam" id="PF01613">
    <property type="entry name" value="Flavin_Reduct"/>
    <property type="match status" value="1"/>
</dbReference>
<dbReference type="GO" id="GO:0016646">
    <property type="term" value="F:oxidoreductase activity, acting on the CH-NH group of donors, NAD or NADP as acceptor"/>
    <property type="evidence" value="ECO:0007669"/>
    <property type="project" value="UniProtKB-ARBA"/>
</dbReference>
<feature type="domain" description="Flavin reductase like" evidence="1">
    <location>
        <begin position="24"/>
        <end position="177"/>
    </location>
</feature>
<dbReference type="PANTHER" id="PTHR43812:SF2">
    <property type="entry name" value="FLAVIN REDUCTASE LIKE DOMAIN-CONTAINING PROTEIN"/>
    <property type="match status" value="1"/>
</dbReference>
<dbReference type="SMART" id="SM00903">
    <property type="entry name" value="Flavin_Reduct"/>
    <property type="match status" value="1"/>
</dbReference>
<reference evidence="2" key="1">
    <citation type="submission" date="2021-05" db="EMBL/GenBank/DDBJ databases">
        <title>Genome of Sphingobium sp. strain.</title>
        <authorList>
            <person name="Fan R."/>
        </authorList>
    </citation>
    <scope>NUCLEOTIDE SEQUENCE</scope>
    <source>
        <strain evidence="2">H33</strain>
    </source>
</reference>
<dbReference type="SUPFAM" id="SSF50475">
    <property type="entry name" value="FMN-binding split barrel"/>
    <property type="match status" value="1"/>
</dbReference>
<dbReference type="EMBL" id="JAHGAW010000004">
    <property type="protein sequence ID" value="MBT2186765.1"/>
    <property type="molecule type" value="Genomic_DNA"/>
</dbReference>
<dbReference type="InterPro" id="IPR002563">
    <property type="entry name" value="Flavin_Rdtase-like_dom"/>
</dbReference>
<protein>
    <submittedName>
        <fullName evidence="2">Flavin reductase family protein</fullName>
    </submittedName>
</protein>
<organism evidence="2 3">
    <name type="scientific">Sphingobium nicotianae</name>
    <dbReference type="NCBI Taxonomy" id="2782607"/>
    <lineage>
        <taxon>Bacteria</taxon>
        <taxon>Pseudomonadati</taxon>
        <taxon>Pseudomonadota</taxon>
        <taxon>Alphaproteobacteria</taxon>
        <taxon>Sphingomonadales</taxon>
        <taxon>Sphingomonadaceae</taxon>
        <taxon>Sphingobium</taxon>
    </lineage>
</organism>